<name>A0A9W6B4E1_9FLAO</name>
<evidence type="ECO:0000313" key="2">
    <source>
        <dbReference type="EMBL" id="GLB51117.1"/>
    </source>
</evidence>
<dbReference type="AlphaFoldDB" id="A0A9W6B4E1"/>
<feature type="domain" description="Beta-lactamase-related" evidence="1">
    <location>
        <begin position="44"/>
        <end position="352"/>
    </location>
</feature>
<proteinExistence type="predicted"/>
<evidence type="ECO:0000313" key="3">
    <source>
        <dbReference type="Proteomes" id="UP001143545"/>
    </source>
</evidence>
<dbReference type="InterPro" id="IPR052794">
    <property type="entry name" value="Mito_Ser_Protease_LACTB"/>
</dbReference>
<dbReference type="GO" id="GO:0008233">
    <property type="term" value="F:peptidase activity"/>
    <property type="evidence" value="ECO:0007669"/>
    <property type="project" value="TreeGrafter"/>
</dbReference>
<reference evidence="2" key="1">
    <citation type="submission" date="2022-07" db="EMBL/GenBank/DDBJ databases">
        <title>Taxonomy of Novel Oxalotrophic and Methylotrophic Bacteria.</title>
        <authorList>
            <person name="Sahin N."/>
            <person name="Tani A."/>
        </authorList>
    </citation>
    <scope>NUCLEOTIDE SEQUENCE</scope>
    <source>
        <strain evidence="2">AM327</strain>
    </source>
</reference>
<accession>A0A9W6B4E1</accession>
<gene>
    <name evidence="2" type="ORF">NBRC110019_01560</name>
</gene>
<dbReference type="PANTHER" id="PTHR46520">
    <property type="entry name" value="SERINE BETA-LACTAMASE-LIKE PROTEIN LACTB, MITOCHONDRIAL"/>
    <property type="match status" value="1"/>
</dbReference>
<dbReference type="Proteomes" id="UP001143545">
    <property type="component" value="Unassembled WGS sequence"/>
</dbReference>
<comment type="caution">
    <text evidence="2">The sequence shown here is derived from an EMBL/GenBank/DDBJ whole genome shotgun (WGS) entry which is preliminary data.</text>
</comment>
<dbReference type="InterPro" id="IPR012338">
    <property type="entry name" value="Beta-lactam/transpept-like"/>
</dbReference>
<dbReference type="RefSeq" id="WP_281751338.1">
    <property type="nucleotide sequence ID" value="NZ_BRVP01000001.1"/>
</dbReference>
<dbReference type="SUPFAM" id="SSF56601">
    <property type="entry name" value="beta-lactamase/transpeptidase-like"/>
    <property type="match status" value="1"/>
</dbReference>
<organism evidence="2 3">
    <name type="scientific">Neptunitalea chrysea</name>
    <dbReference type="NCBI Taxonomy" id="1647581"/>
    <lineage>
        <taxon>Bacteria</taxon>
        <taxon>Pseudomonadati</taxon>
        <taxon>Bacteroidota</taxon>
        <taxon>Flavobacteriia</taxon>
        <taxon>Flavobacteriales</taxon>
        <taxon>Flavobacteriaceae</taxon>
        <taxon>Neptunitalea</taxon>
    </lineage>
</organism>
<evidence type="ECO:0000259" key="1">
    <source>
        <dbReference type="Pfam" id="PF00144"/>
    </source>
</evidence>
<dbReference type="Pfam" id="PF00144">
    <property type="entry name" value="Beta-lactamase"/>
    <property type="match status" value="1"/>
</dbReference>
<keyword evidence="3" id="KW-1185">Reference proteome</keyword>
<dbReference type="GO" id="GO:0006508">
    <property type="term" value="P:proteolysis"/>
    <property type="evidence" value="ECO:0007669"/>
    <property type="project" value="TreeGrafter"/>
</dbReference>
<dbReference type="EMBL" id="BRVP01000001">
    <property type="protein sequence ID" value="GLB51117.1"/>
    <property type="molecule type" value="Genomic_DNA"/>
</dbReference>
<dbReference type="InterPro" id="IPR001466">
    <property type="entry name" value="Beta-lactam-related"/>
</dbReference>
<dbReference type="PANTHER" id="PTHR46520:SF1">
    <property type="entry name" value="SERINE BETA-LACTAMASE-LIKE PROTEIN LACTB, MITOCHONDRIAL"/>
    <property type="match status" value="1"/>
</dbReference>
<dbReference type="Gene3D" id="3.40.710.10">
    <property type="entry name" value="DD-peptidase/beta-lactamase superfamily"/>
    <property type="match status" value="1"/>
</dbReference>
<sequence>MKLRNNIIVLVCSAMLQVSCARQIPRSDNFQIPENDAVKESEEIIGDLLIKRRIPGMAVVVTKKDSIIWKAGYGYADVRKGEYIDPDKSLFRIASISKTLSGVGLMKMVEEGVIDLNASVYKYVPDFPKKKYDITIKQLASHTAGIRTYKGREFLNRKFMTIHEGLSFFKNDTLLYEPGKGYFYNSNDWNLVAAAMENASGYDFEYYMDHQILKPLGLTHIIADKDEKVPNKVQFYSKKGKRGRFVKATRVNNYYKLASGGYLGSASDISKFGNEILYNDFLKPETKKMMLTKQIVNAVPTYYGLGWEVSMDHKGRPYYGHFGNGVGGYGYFYVYPKEEMVFVFLTNITNPKITDEVRTIIDKLITAYK</sequence>
<dbReference type="GO" id="GO:0019216">
    <property type="term" value="P:regulation of lipid metabolic process"/>
    <property type="evidence" value="ECO:0007669"/>
    <property type="project" value="TreeGrafter"/>
</dbReference>
<protein>
    <recommendedName>
        <fullName evidence="1">Beta-lactamase-related domain-containing protein</fullName>
    </recommendedName>
</protein>